<dbReference type="InterPro" id="IPR015943">
    <property type="entry name" value="WD40/YVTN_repeat-like_dom_sf"/>
</dbReference>
<evidence type="ECO:0008006" key="4">
    <source>
        <dbReference type="Google" id="ProtNLM"/>
    </source>
</evidence>
<evidence type="ECO:0000256" key="1">
    <source>
        <dbReference type="SAM" id="SignalP"/>
    </source>
</evidence>
<reference evidence="2 3" key="1">
    <citation type="submission" date="2024-09" db="EMBL/GenBank/DDBJ databases">
        <title>Floridaenema gen nov. (Aerosakkonemataceae, Aerosakkonematales ord. nov., Cyanobacteria) from benthic tropical and subtropical fresh waters, with the description of four new species.</title>
        <authorList>
            <person name="Moretto J.A."/>
            <person name="Berthold D.E."/>
            <person name="Lefler F.W."/>
            <person name="Huang I.-S."/>
            <person name="Laughinghouse H. IV."/>
        </authorList>
    </citation>
    <scope>NUCLEOTIDE SEQUENCE [LARGE SCALE GENOMIC DNA]</scope>
    <source>
        <strain evidence="2 3">BLCC-F46</strain>
    </source>
</reference>
<dbReference type="Gene3D" id="2.130.10.10">
    <property type="entry name" value="YVTN repeat-like/Quinoprotein amine dehydrogenase"/>
    <property type="match status" value="1"/>
</dbReference>
<evidence type="ECO:0000313" key="3">
    <source>
        <dbReference type="Proteomes" id="UP001576774"/>
    </source>
</evidence>
<dbReference type="RefSeq" id="WP_413270135.1">
    <property type="nucleotide sequence ID" value="NZ_JBHFNQ010000066.1"/>
</dbReference>
<name>A0ABV4X2K9_9CYAN</name>
<feature type="chain" id="PRO_5047419530" description="PEP-CTERM protein-sorting domain-containing protein" evidence="1">
    <location>
        <begin position="28"/>
        <end position="348"/>
    </location>
</feature>
<organism evidence="2 3">
    <name type="scientific">Floridaenema aerugineum BLCC-F46</name>
    <dbReference type="NCBI Taxonomy" id="3153654"/>
    <lineage>
        <taxon>Bacteria</taxon>
        <taxon>Bacillati</taxon>
        <taxon>Cyanobacteriota</taxon>
        <taxon>Cyanophyceae</taxon>
        <taxon>Oscillatoriophycideae</taxon>
        <taxon>Aerosakkonematales</taxon>
        <taxon>Aerosakkonemataceae</taxon>
        <taxon>Floridanema</taxon>
        <taxon>Floridanema aerugineum</taxon>
    </lineage>
</organism>
<dbReference type="Proteomes" id="UP001576774">
    <property type="component" value="Unassembled WGS sequence"/>
</dbReference>
<accession>A0ABV4X2K9</accession>
<dbReference type="EMBL" id="JBHFNQ010000066">
    <property type="protein sequence ID" value="MFB2877024.1"/>
    <property type="molecule type" value="Genomic_DNA"/>
</dbReference>
<keyword evidence="1" id="KW-0732">Signal</keyword>
<keyword evidence="3" id="KW-1185">Reference proteome</keyword>
<protein>
    <recommendedName>
        <fullName evidence="4">PEP-CTERM protein-sorting domain-containing protein</fullName>
    </recommendedName>
</protein>
<dbReference type="SUPFAM" id="SSF63825">
    <property type="entry name" value="YWTD domain"/>
    <property type="match status" value="1"/>
</dbReference>
<evidence type="ECO:0000313" key="2">
    <source>
        <dbReference type="EMBL" id="MFB2877024.1"/>
    </source>
</evidence>
<proteinExistence type="predicted"/>
<sequence length="348" mass="36424">MINLQKLILKGLVVTASLVTTSSATLAATFSGDLFYTRYLTDPTNPTSVKKAVYNYDDIAHTLTLGNRISIANGGAGDGMVFAPDGDLIVGVGQQVQKVNPDNGAILSSSAVGTNALHLALDPSGQKVWGGTEGPVGTNTPLAEIPLTPFSNAIPRPLTGDDKFITAIAFDNAGTAYYTAGGDDVNGSFGIIDLNTFTTKRLLGNIPSAHGMIFDPFTEDLIMFRHNHITQVDPKTGAISDYALPTSVFLDGGTADGNGHLFVADAANGNLVFMDYAASGQVGAAGNFVATPFLDTHIDDIAPLSGPGSKRVPEPSSTLGLLVLSAFGFRSMWKRHRAQKVLHSVVSN</sequence>
<gene>
    <name evidence="2" type="ORF">ACE1CC_09045</name>
</gene>
<comment type="caution">
    <text evidence="2">The sequence shown here is derived from an EMBL/GenBank/DDBJ whole genome shotgun (WGS) entry which is preliminary data.</text>
</comment>
<feature type="signal peptide" evidence="1">
    <location>
        <begin position="1"/>
        <end position="27"/>
    </location>
</feature>